<organism evidence="2 3">
    <name type="scientific">Halococcus saccharolyticus DSM 5350</name>
    <dbReference type="NCBI Taxonomy" id="1227455"/>
    <lineage>
        <taxon>Archaea</taxon>
        <taxon>Methanobacteriati</taxon>
        <taxon>Methanobacteriota</taxon>
        <taxon>Stenosarchaea group</taxon>
        <taxon>Halobacteria</taxon>
        <taxon>Halobacteriales</taxon>
        <taxon>Halococcaceae</taxon>
        <taxon>Halococcus</taxon>
    </lineage>
</organism>
<sequence>MIGEDAFCPKTGASLSDEQQYDDQGRPRRVVTADEQSLASATAGELTTGATRSSKAALFNRFRRCHANHHPTDDALYRKAALALARLKRTAEGTESWDVHVWYALRKRLAAAGYDVEWMHAHVEPRCPHCHGRLRYEEYGDDVTARCVTDCANGIDQLSAIRQTIADLYTRAFDETVAPAEFLLF</sequence>
<dbReference type="AlphaFoldDB" id="M0MTS0"/>
<dbReference type="InParanoid" id="M0MTS0"/>
<gene>
    <name evidence="2" type="ORF">C449_00295</name>
</gene>
<dbReference type="EMBL" id="AOMD01000002">
    <property type="protein sequence ID" value="EMA47865.1"/>
    <property type="molecule type" value="Genomic_DNA"/>
</dbReference>
<evidence type="ECO:0000256" key="1">
    <source>
        <dbReference type="SAM" id="MobiDB-lite"/>
    </source>
</evidence>
<proteinExistence type="predicted"/>
<protein>
    <submittedName>
        <fullName evidence="2">Uncharacterized protein</fullName>
    </submittedName>
</protein>
<reference evidence="2 3" key="1">
    <citation type="journal article" date="2014" name="PLoS Genet.">
        <title>Phylogenetically driven sequencing of extremely halophilic archaea reveals strategies for static and dynamic osmo-response.</title>
        <authorList>
            <person name="Becker E.A."/>
            <person name="Seitzer P.M."/>
            <person name="Tritt A."/>
            <person name="Larsen D."/>
            <person name="Krusor M."/>
            <person name="Yao A.I."/>
            <person name="Wu D."/>
            <person name="Madern D."/>
            <person name="Eisen J.A."/>
            <person name="Darling A.E."/>
            <person name="Facciotti M.T."/>
        </authorList>
    </citation>
    <scope>NUCLEOTIDE SEQUENCE [LARGE SCALE GENOMIC DNA]</scope>
    <source>
        <strain evidence="2 3">DSM 5350</strain>
    </source>
</reference>
<dbReference type="Proteomes" id="UP000011669">
    <property type="component" value="Unassembled WGS sequence"/>
</dbReference>
<dbReference type="RefSeq" id="WP_006075853.1">
    <property type="nucleotide sequence ID" value="NZ_AOMD01000002.1"/>
</dbReference>
<evidence type="ECO:0000313" key="2">
    <source>
        <dbReference type="EMBL" id="EMA47865.1"/>
    </source>
</evidence>
<keyword evidence="3" id="KW-1185">Reference proteome</keyword>
<comment type="caution">
    <text evidence="2">The sequence shown here is derived from an EMBL/GenBank/DDBJ whole genome shotgun (WGS) entry which is preliminary data.</text>
</comment>
<evidence type="ECO:0000313" key="3">
    <source>
        <dbReference type="Proteomes" id="UP000011669"/>
    </source>
</evidence>
<accession>M0MTS0</accession>
<name>M0MTS0_9EURY</name>
<dbReference type="PATRIC" id="fig|1227455.4.peg.58"/>
<feature type="region of interest" description="Disordered" evidence="1">
    <location>
        <begin position="1"/>
        <end position="26"/>
    </location>
</feature>
<dbReference type="OrthoDB" id="212263at2157"/>